<organism evidence="1 2">
    <name type="scientific">Pseudoflavonifractor capillosus ATCC 29799</name>
    <dbReference type="NCBI Taxonomy" id="411467"/>
    <lineage>
        <taxon>Bacteria</taxon>
        <taxon>Bacillati</taxon>
        <taxon>Bacillota</taxon>
        <taxon>Clostridia</taxon>
        <taxon>Eubacteriales</taxon>
        <taxon>Oscillospiraceae</taxon>
        <taxon>Pseudoflavonifractor</taxon>
    </lineage>
</organism>
<gene>
    <name evidence="1" type="ORF">BACCAP_00821</name>
</gene>
<dbReference type="STRING" id="411467.BACCAP_00821"/>
<name>A6NRJ3_9FIRM</name>
<protein>
    <recommendedName>
        <fullName evidence="3">DUF2442 domain-containing protein</fullName>
    </recommendedName>
</protein>
<evidence type="ECO:0000313" key="1">
    <source>
        <dbReference type="EMBL" id="EDN01253.1"/>
    </source>
</evidence>
<evidence type="ECO:0008006" key="3">
    <source>
        <dbReference type="Google" id="ProtNLM"/>
    </source>
</evidence>
<keyword evidence="2" id="KW-1185">Reference proteome</keyword>
<dbReference type="EMBL" id="AAXG02000006">
    <property type="protein sequence ID" value="EDN01253.1"/>
    <property type="molecule type" value="Genomic_DNA"/>
</dbReference>
<reference evidence="1 2" key="1">
    <citation type="submission" date="2007-04" db="EMBL/GenBank/DDBJ databases">
        <authorList>
            <person name="Fulton L."/>
            <person name="Clifton S."/>
            <person name="Fulton B."/>
            <person name="Xu J."/>
            <person name="Minx P."/>
            <person name="Pepin K.H."/>
            <person name="Johnson M."/>
            <person name="Thiruvilangam P."/>
            <person name="Bhonagiri V."/>
            <person name="Nash W.E."/>
            <person name="Mardis E.R."/>
            <person name="Wilson R.K."/>
        </authorList>
    </citation>
    <scope>NUCLEOTIDE SEQUENCE [LARGE SCALE GENOMIC DNA]</scope>
    <source>
        <strain evidence="1 2">ATCC 29799</strain>
    </source>
</reference>
<proteinExistence type="predicted"/>
<evidence type="ECO:0000313" key="2">
    <source>
        <dbReference type="Proteomes" id="UP000003639"/>
    </source>
</evidence>
<accession>A6NRJ3</accession>
<sequence>MIEYGNSMLLFLWKVGDTMDEMGVVLQVLPGYQLKLSFRNGSEAIVDMKHRIHAIRFGRLSSPALFHAARLEGSEVVWDDGTHCVRASINELLDSMQMD</sequence>
<dbReference type="InterPro" id="IPR036782">
    <property type="entry name" value="NE0471-like_N"/>
</dbReference>
<reference evidence="1 2" key="2">
    <citation type="submission" date="2007-06" db="EMBL/GenBank/DDBJ databases">
        <title>Draft genome sequence of Pseudoflavonifractor capillosus ATCC 29799.</title>
        <authorList>
            <person name="Sudarsanam P."/>
            <person name="Ley R."/>
            <person name="Guruge J."/>
            <person name="Turnbaugh P.J."/>
            <person name="Mahowald M."/>
            <person name="Liep D."/>
            <person name="Gordon J."/>
        </authorList>
    </citation>
    <scope>NUCLEOTIDE SEQUENCE [LARGE SCALE GENOMIC DNA]</scope>
    <source>
        <strain evidence="1 2">ATCC 29799</strain>
    </source>
</reference>
<dbReference type="Proteomes" id="UP000003639">
    <property type="component" value="Unassembled WGS sequence"/>
</dbReference>
<comment type="caution">
    <text evidence="1">The sequence shown here is derived from an EMBL/GenBank/DDBJ whole genome shotgun (WGS) entry which is preliminary data.</text>
</comment>
<dbReference type="Gene3D" id="3.30.2020.10">
    <property type="entry name" value="NE0471-like N-terminal domain"/>
    <property type="match status" value="1"/>
</dbReference>
<dbReference type="AlphaFoldDB" id="A6NRJ3"/>
<dbReference type="SUPFAM" id="SSF143880">
    <property type="entry name" value="NE0471 N-terminal domain-like"/>
    <property type="match status" value="1"/>
</dbReference>